<evidence type="ECO:0008006" key="4">
    <source>
        <dbReference type="Google" id="ProtNLM"/>
    </source>
</evidence>
<gene>
    <name evidence="2" type="ORF">LAUMK136_04691</name>
</gene>
<keyword evidence="1" id="KW-0732">Signal</keyword>
<protein>
    <recommendedName>
        <fullName evidence="4">Low molecular weight antigen MTB12</fullName>
    </recommendedName>
</protein>
<dbReference type="AlphaFoldDB" id="A0A498QD22"/>
<feature type="signal peptide" evidence="1">
    <location>
        <begin position="1"/>
        <end position="25"/>
    </location>
</feature>
<evidence type="ECO:0000313" key="3">
    <source>
        <dbReference type="Proteomes" id="UP000273307"/>
    </source>
</evidence>
<dbReference type="Proteomes" id="UP000273307">
    <property type="component" value="Unassembled WGS sequence"/>
</dbReference>
<dbReference type="OrthoDB" id="4752526at2"/>
<dbReference type="RefSeq" id="WP_122526029.1">
    <property type="nucleotide sequence ID" value="NZ_UPHP01000123.1"/>
</dbReference>
<accession>A0A498QD22</accession>
<reference evidence="2 3" key="1">
    <citation type="submission" date="2018-09" db="EMBL/GenBank/DDBJ databases">
        <authorList>
            <person name="Tagini F."/>
        </authorList>
    </citation>
    <scope>NUCLEOTIDE SEQUENCE [LARGE SCALE GENOMIC DNA]</scope>
    <source>
        <strain evidence="2 3">MK136</strain>
    </source>
</reference>
<organism evidence="2 3">
    <name type="scientific">Mycobacterium attenuatum</name>
    <dbReference type="NCBI Taxonomy" id="2341086"/>
    <lineage>
        <taxon>Bacteria</taxon>
        <taxon>Bacillati</taxon>
        <taxon>Actinomycetota</taxon>
        <taxon>Actinomycetes</taxon>
        <taxon>Mycobacteriales</taxon>
        <taxon>Mycobacteriaceae</taxon>
        <taxon>Mycobacterium</taxon>
    </lineage>
</organism>
<proteinExistence type="predicted"/>
<evidence type="ECO:0000256" key="1">
    <source>
        <dbReference type="SAM" id="SignalP"/>
    </source>
</evidence>
<dbReference type="EMBL" id="UPHP01000123">
    <property type="protein sequence ID" value="VBA42663.1"/>
    <property type="molecule type" value="Genomic_DNA"/>
</dbReference>
<sequence length="85" mass="8417">MLTKAMVSAAVMLGAAVGVAAPAMADPSTSPSDSIGSLALNCDDNAICPPVSSGNAPTVNPQQLTQAIKNGFAGPSDFSDLQGRQ</sequence>
<name>A0A498QD22_9MYCO</name>
<keyword evidence="3" id="KW-1185">Reference proteome</keyword>
<evidence type="ECO:0000313" key="2">
    <source>
        <dbReference type="EMBL" id="VBA42663.1"/>
    </source>
</evidence>
<feature type="chain" id="PRO_5019779489" description="Low molecular weight antigen MTB12" evidence="1">
    <location>
        <begin position="26"/>
        <end position="85"/>
    </location>
</feature>